<dbReference type="Pfam" id="PF06985">
    <property type="entry name" value="HET"/>
    <property type="match status" value="1"/>
</dbReference>
<reference evidence="2" key="1">
    <citation type="submission" date="2023-06" db="EMBL/GenBank/DDBJ databases">
        <title>Genome-scale phylogeny and comparative genomics of the fungal order Sordariales.</title>
        <authorList>
            <consortium name="Lawrence Berkeley National Laboratory"/>
            <person name="Hensen N."/>
            <person name="Bonometti L."/>
            <person name="Westerberg I."/>
            <person name="Brannstrom I.O."/>
            <person name="Guillou S."/>
            <person name="Cros-Aarteil S."/>
            <person name="Calhoun S."/>
            <person name="Haridas S."/>
            <person name="Kuo A."/>
            <person name="Mondo S."/>
            <person name="Pangilinan J."/>
            <person name="Riley R."/>
            <person name="Labutti K."/>
            <person name="Andreopoulos B."/>
            <person name="Lipzen A."/>
            <person name="Chen C."/>
            <person name="Yanf M."/>
            <person name="Daum C."/>
            <person name="Ng V."/>
            <person name="Clum A."/>
            <person name="Steindorff A."/>
            <person name="Ohm R."/>
            <person name="Martin F."/>
            <person name="Silar P."/>
            <person name="Natvig D."/>
            <person name="Lalanne C."/>
            <person name="Gautier V."/>
            <person name="Ament-Velasquez S.L."/>
            <person name="Kruys A."/>
            <person name="Hutchinson M.I."/>
            <person name="Powell A.J."/>
            <person name="Barry K."/>
            <person name="Miller A.N."/>
            <person name="Grigoriev I.V."/>
            <person name="Debuchy R."/>
            <person name="Gladieux P."/>
            <person name="Thoren M.H."/>
            <person name="Johannesson H."/>
        </authorList>
    </citation>
    <scope>NUCLEOTIDE SEQUENCE</scope>
    <source>
        <strain evidence="2">CBS 606.72</strain>
    </source>
</reference>
<dbReference type="AlphaFoldDB" id="A0AA39WP91"/>
<feature type="non-terminal residue" evidence="2">
    <location>
        <position position="92"/>
    </location>
</feature>
<proteinExistence type="predicted"/>
<keyword evidence="3" id="KW-1185">Reference proteome</keyword>
<dbReference type="PANTHER" id="PTHR33112:SF12">
    <property type="entry name" value="HETEROKARYON INCOMPATIBILITY DOMAIN-CONTAINING PROTEIN"/>
    <property type="match status" value="1"/>
</dbReference>
<gene>
    <name evidence="2" type="ORF">B0T14DRAFT_394190</name>
</gene>
<comment type="caution">
    <text evidence="2">The sequence shown here is derived from an EMBL/GenBank/DDBJ whole genome shotgun (WGS) entry which is preliminary data.</text>
</comment>
<feature type="non-terminal residue" evidence="2">
    <location>
        <position position="1"/>
    </location>
</feature>
<protein>
    <submittedName>
        <fullName evidence="2">Heterokaryon incompatibility</fullName>
    </submittedName>
</protein>
<evidence type="ECO:0000313" key="3">
    <source>
        <dbReference type="Proteomes" id="UP001175000"/>
    </source>
</evidence>
<name>A0AA39WP91_9PEZI</name>
<organism evidence="2 3">
    <name type="scientific">Immersiella caudata</name>
    <dbReference type="NCBI Taxonomy" id="314043"/>
    <lineage>
        <taxon>Eukaryota</taxon>
        <taxon>Fungi</taxon>
        <taxon>Dikarya</taxon>
        <taxon>Ascomycota</taxon>
        <taxon>Pezizomycotina</taxon>
        <taxon>Sordariomycetes</taxon>
        <taxon>Sordariomycetidae</taxon>
        <taxon>Sordariales</taxon>
        <taxon>Lasiosphaeriaceae</taxon>
        <taxon>Immersiella</taxon>
    </lineage>
</organism>
<sequence length="92" mass="10340">GERGSYACLSYSWGTREGLQDEFTLLGRRLSADSLPLDTLPPAFRDAVQVCRGLGLQYLWADALCIQQGDEADKSRELRTMHLYYGNARIVI</sequence>
<dbReference type="EMBL" id="JAULSU010000004">
    <property type="protein sequence ID" value="KAK0619021.1"/>
    <property type="molecule type" value="Genomic_DNA"/>
</dbReference>
<feature type="domain" description="Heterokaryon incompatibility" evidence="1">
    <location>
        <begin position="6"/>
        <end position="92"/>
    </location>
</feature>
<dbReference type="Proteomes" id="UP001175000">
    <property type="component" value="Unassembled WGS sequence"/>
</dbReference>
<accession>A0AA39WP91</accession>
<evidence type="ECO:0000313" key="2">
    <source>
        <dbReference type="EMBL" id="KAK0619021.1"/>
    </source>
</evidence>
<dbReference type="InterPro" id="IPR010730">
    <property type="entry name" value="HET"/>
</dbReference>
<evidence type="ECO:0000259" key="1">
    <source>
        <dbReference type="Pfam" id="PF06985"/>
    </source>
</evidence>
<dbReference type="PANTHER" id="PTHR33112">
    <property type="entry name" value="DOMAIN PROTEIN, PUTATIVE-RELATED"/>
    <property type="match status" value="1"/>
</dbReference>